<dbReference type="InterPro" id="IPR038770">
    <property type="entry name" value="Na+/solute_symporter_sf"/>
</dbReference>
<dbReference type="InterPro" id="IPR006153">
    <property type="entry name" value="Cation/H_exchanger_TM"/>
</dbReference>
<feature type="domain" description="UspA" evidence="11">
    <location>
        <begin position="413"/>
        <end position="543"/>
    </location>
</feature>
<dbReference type="EMBL" id="CP021983">
    <property type="protein sequence ID" value="ASC73439.1"/>
    <property type="molecule type" value="Genomic_DNA"/>
</dbReference>
<comment type="similarity">
    <text evidence="3">Belongs to the universal stress protein A family.</text>
</comment>
<feature type="transmembrane region" description="Helical" evidence="10">
    <location>
        <begin position="183"/>
        <end position="202"/>
    </location>
</feature>
<accession>A0A1Z3HT04</accession>
<feature type="transmembrane region" description="Helical" evidence="10">
    <location>
        <begin position="336"/>
        <end position="356"/>
    </location>
</feature>
<evidence type="ECO:0000259" key="11">
    <source>
        <dbReference type="Pfam" id="PF00582"/>
    </source>
</evidence>
<dbReference type="InterPro" id="IPR006015">
    <property type="entry name" value="Universal_stress_UspA"/>
</dbReference>
<dbReference type="RefSeq" id="WP_080811494.1">
    <property type="nucleotide sequence ID" value="NZ_CP021983.2"/>
</dbReference>
<evidence type="ECO:0000256" key="1">
    <source>
        <dbReference type="ARBA" id="ARBA00004141"/>
    </source>
</evidence>
<feature type="transmembrane region" description="Helical" evidence="10">
    <location>
        <begin position="37"/>
        <end position="56"/>
    </location>
</feature>
<evidence type="ECO:0000313" key="13">
    <source>
        <dbReference type="EMBL" id="ASC73439.1"/>
    </source>
</evidence>
<evidence type="ECO:0000256" key="5">
    <source>
        <dbReference type="ARBA" id="ARBA00022449"/>
    </source>
</evidence>
<dbReference type="AlphaFoldDB" id="A0A1Z3HT04"/>
<feature type="domain" description="Cation/H+ exchanger transmembrane" evidence="12">
    <location>
        <begin position="21"/>
        <end position="383"/>
    </location>
</feature>
<dbReference type="OrthoDB" id="9793589at2"/>
<dbReference type="STRING" id="1641165.XM38_18175"/>
<reference evidence="13 14" key="1">
    <citation type="journal article" date="2016" name="Biochim. Biophys. Acta">
        <title>Characterization of red-shifted phycobilisomes isolated from the chlorophyll f-containing cyanobacterium Halomicronema hongdechloris.</title>
        <authorList>
            <person name="Li Y."/>
            <person name="Lin Y."/>
            <person name="Garvey C.J."/>
            <person name="Birch D."/>
            <person name="Corkery R.W."/>
            <person name="Loughlin P.C."/>
            <person name="Scheer H."/>
            <person name="Willows R.D."/>
            <person name="Chen M."/>
        </authorList>
    </citation>
    <scope>NUCLEOTIDE SEQUENCE [LARGE SCALE GENOMIC DNA]</scope>
    <source>
        <strain evidence="13 14">C2206</strain>
    </source>
</reference>
<dbReference type="Gene3D" id="1.20.1530.20">
    <property type="match status" value="1"/>
</dbReference>
<keyword evidence="6 10" id="KW-0812">Transmembrane</keyword>
<feature type="transmembrane region" description="Helical" evidence="10">
    <location>
        <begin position="300"/>
        <end position="324"/>
    </location>
</feature>
<feature type="transmembrane region" description="Helical" evidence="10">
    <location>
        <begin position="153"/>
        <end position="177"/>
    </location>
</feature>
<evidence type="ECO:0000256" key="2">
    <source>
        <dbReference type="ARBA" id="ARBA00005551"/>
    </source>
</evidence>
<evidence type="ECO:0000256" key="6">
    <source>
        <dbReference type="ARBA" id="ARBA00022692"/>
    </source>
</evidence>
<dbReference type="GO" id="GO:0015297">
    <property type="term" value="F:antiporter activity"/>
    <property type="evidence" value="ECO:0007669"/>
    <property type="project" value="UniProtKB-KW"/>
</dbReference>
<feature type="transmembrane region" description="Helical" evidence="10">
    <location>
        <begin position="12"/>
        <end position="30"/>
    </location>
</feature>
<protein>
    <submittedName>
        <fullName evidence="13">Na(+)-H(+) antiporter</fullName>
    </submittedName>
</protein>
<organism evidence="13 14">
    <name type="scientific">Halomicronema hongdechloris C2206</name>
    <dbReference type="NCBI Taxonomy" id="1641165"/>
    <lineage>
        <taxon>Bacteria</taxon>
        <taxon>Bacillati</taxon>
        <taxon>Cyanobacteriota</taxon>
        <taxon>Cyanophyceae</taxon>
        <taxon>Nodosilineales</taxon>
        <taxon>Nodosilineaceae</taxon>
        <taxon>Halomicronema</taxon>
    </lineage>
</organism>
<keyword evidence="14" id="KW-1185">Reference proteome</keyword>
<feature type="transmembrane region" description="Helical" evidence="10">
    <location>
        <begin position="363"/>
        <end position="381"/>
    </location>
</feature>
<evidence type="ECO:0000313" key="14">
    <source>
        <dbReference type="Proteomes" id="UP000191901"/>
    </source>
</evidence>
<keyword evidence="7 10" id="KW-1133">Transmembrane helix</keyword>
<dbReference type="PANTHER" id="PTHR43562:SF4">
    <property type="entry name" value="NA(+)_H(+) ANTIPORTER NHAS5"/>
    <property type="match status" value="1"/>
</dbReference>
<keyword evidence="8" id="KW-0406">Ion transport</keyword>
<dbReference type="Proteomes" id="UP000191901">
    <property type="component" value="Chromosome"/>
</dbReference>
<dbReference type="InterPro" id="IPR006016">
    <property type="entry name" value="UspA"/>
</dbReference>
<evidence type="ECO:0000256" key="9">
    <source>
        <dbReference type="ARBA" id="ARBA00023136"/>
    </source>
</evidence>
<gene>
    <name evidence="13" type="ORF">XM38_044060</name>
</gene>
<comment type="subcellular location">
    <subcellularLocation>
        <location evidence="1">Membrane</location>
        <topology evidence="1">Multi-pass membrane protein</topology>
    </subcellularLocation>
</comment>
<evidence type="ECO:0000256" key="10">
    <source>
        <dbReference type="SAM" id="Phobius"/>
    </source>
</evidence>
<name>A0A1Z3HT04_9CYAN</name>
<feature type="transmembrane region" description="Helical" evidence="10">
    <location>
        <begin position="223"/>
        <end position="256"/>
    </location>
</feature>
<dbReference type="GO" id="GO:0016020">
    <property type="term" value="C:membrane"/>
    <property type="evidence" value="ECO:0007669"/>
    <property type="project" value="UniProtKB-SubCell"/>
</dbReference>
<keyword evidence="9 10" id="KW-0472">Membrane</keyword>
<evidence type="ECO:0000256" key="7">
    <source>
        <dbReference type="ARBA" id="ARBA00022989"/>
    </source>
</evidence>
<evidence type="ECO:0000256" key="8">
    <source>
        <dbReference type="ARBA" id="ARBA00023065"/>
    </source>
</evidence>
<dbReference type="SUPFAM" id="SSF52402">
    <property type="entry name" value="Adenine nucleotide alpha hydrolases-like"/>
    <property type="match status" value="2"/>
</dbReference>
<dbReference type="PRINTS" id="PR01438">
    <property type="entry name" value="UNVRSLSTRESS"/>
</dbReference>
<dbReference type="Gene3D" id="3.40.50.12370">
    <property type="match status" value="1"/>
</dbReference>
<proteinExistence type="inferred from homology"/>
<sequence length="681" mass="73375">MDLVLSFFYDNPLGPFTLLLAIILTVPPLIKQLHLPDLVGLLLAGVVFGPNGLGWLSSESETMTLLSDIGVIYLLFVAGLEIELEEFRKLRHRALGFGSLTFALPLIVGSLIGRLSGLGWTASILLGSLLSSHTPLGYSIVRRLGVAGNEAVVVTIGGTILTDIAALLVLALCTALNAGELTVQRGLVMVMAIALYVVVVLVGVTRVGQAFLRRSREDEGNQFLFILLALFLAAVGAQIVGVEKIVGAFLAGLAVNHVLKEGPVKEKVVFVGSVLFIPIFFVDMGLLIDLPAFLKTLTSIWLCLSIVVGLMASKFLAALCSRYWYHYSWPQMFTMWSLSLPQVAATLAATLVGYRVGLLDERILNSVLVMMLITAILGPFITAQAAVRLSPPPLALPLSPAMSLASPHRKTLTVLVPIANPLTEAGLIQLGALLRGEAGRLIALSVVTASSWLDDDAVNDGIARSQQLLQRAETLARPFGTPIESIIRIDDDPVLGICRTSREQQADLIVMGWSEWDTLQARLLGNVIDGVLRNAHCPVAMTRLLDNPSHLRRLLVPIKALVPQSIQVMNLGQQLAVANQAKLTLLHVYDPRTPDSQITDFRTQLSQLVADSTTPLEIDITLVADTAVIPVILRLSCHYDLVLVGSMRHHASSSLLTSSDGSAQWVQELGCSVMMVGNLRA</sequence>
<dbReference type="PANTHER" id="PTHR43562">
    <property type="entry name" value="NAPA-TYPE SODIUM/HYDROGEN ANTIPORTER"/>
    <property type="match status" value="1"/>
</dbReference>
<comment type="similarity">
    <text evidence="2">Belongs to the monovalent cation:proton antiporter 2 (CPA2) transporter (TC 2.A.37) family.</text>
</comment>
<keyword evidence="5" id="KW-0050">Antiport</keyword>
<feature type="transmembrane region" description="Helical" evidence="10">
    <location>
        <begin position="268"/>
        <end position="288"/>
    </location>
</feature>
<evidence type="ECO:0000256" key="4">
    <source>
        <dbReference type="ARBA" id="ARBA00022448"/>
    </source>
</evidence>
<dbReference type="Pfam" id="PF00999">
    <property type="entry name" value="Na_H_Exchanger"/>
    <property type="match status" value="1"/>
</dbReference>
<evidence type="ECO:0000259" key="12">
    <source>
        <dbReference type="Pfam" id="PF00999"/>
    </source>
</evidence>
<keyword evidence="4" id="KW-0813">Transport</keyword>
<dbReference type="Pfam" id="PF00582">
    <property type="entry name" value="Usp"/>
    <property type="match status" value="1"/>
</dbReference>
<feature type="transmembrane region" description="Helical" evidence="10">
    <location>
        <begin position="62"/>
        <end position="82"/>
    </location>
</feature>
<evidence type="ECO:0000256" key="3">
    <source>
        <dbReference type="ARBA" id="ARBA00008791"/>
    </source>
</evidence>
<dbReference type="KEGG" id="hhg:XM38_044060"/>
<feature type="transmembrane region" description="Helical" evidence="10">
    <location>
        <begin position="118"/>
        <end position="141"/>
    </location>
</feature>
<feature type="transmembrane region" description="Helical" evidence="10">
    <location>
        <begin position="94"/>
        <end position="112"/>
    </location>
</feature>
<dbReference type="GO" id="GO:1902600">
    <property type="term" value="P:proton transmembrane transport"/>
    <property type="evidence" value="ECO:0007669"/>
    <property type="project" value="InterPro"/>
</dbReference>